<comment type="caution">
    <text evidence="1">The sequence shown here is derived from an EMBL/GenBank/DDBJ whole genome shotgun (WGS) entry which is preliminary data.</text>
</comment>
<dbReference type="AlphaFoldDB" id="A0A8K0CVA8"/>
<name>A0A8K0CVA8_IGNLU</name>
<sequence length="180" mass="20580">MLLEDAFQDLHVIGRPIKWDLVGVGETALYEKKHEAFDPDCPKRKVKFPALVMIWGSMSAKGRGKLHFLKGTVDTNKYLQSLEESLLPLMEKYLTSGQDFIFQQDGAACHAPKQSLKWQDDYSIPLLEWVSGSPDLSPIETLWHEMKKTLRKHPAKTIPRVEAKASKNMGFIYSRILPRL</sequence>
<dbReference type="Gene3D" id="3.30.420.10">
    <property type="entry name" value="Ribonuclease H-like superfamily/Ribonuclease H"/>
    <property type="match status" value="1"/>
</dbReference>
<evidence type="ECO:0008006" key="3">
    <source>
        <dbReference type="Google" id="ProtNLM"/>
    </source>
</evidence>
<protein>
    <recommendedName>
        <fullName evidence="3">Tc1-like transposase DDE domain-containing protein</fullName>
    </recommendedName>
</protein>
<dbReference type="GO" id="GO:0003676">
    <property type="term" value="F:nucleic acid binding"/>
    <property type="evidence" value="ECO:0007669"/>
    <property type="project" value="InterPro"/>
</dbReference>
<reference evidence="1" key="1">
    <citation type="submission" date="2019-08" db="EMBL/GenBank/DDBJ databases">
        <title>The genome of the North American firefly Photinus pyralis.</title>
        <authorList>
            <consortium name="Photinus pyralis genome working group"/>
            <person name="Fallon T.R."/>
            <person name="Sander Lower S.E."/>
            <person name="Weng J.-K."/>
        </authorList>
    </citation>
    <scope>NUCLEOTIDE SEQUENCE</scope>
    <source>
        <strain evidence="1">TRF0915ILg1</strain>
        <tissue evidence="1">Whole body</tissue>
    </source>
</reference>
<gene>
    <name evidence="1" type="ORF">ILUMI_14810</name>
</gene>
<accession>A0A8K0CVA8</accession>
<dbReference type="Proteomes" id="UP000801492">
    <property type="component" value="Unassembled WGS sequence"/>
</dbReference>
<keyword evidence="2" id="KW-1185">Reference proteome</keyword>
<dbReference type="InterPro" id="IPR036397">
    <property type="entry name" value="RNaseH_sf"/>
</dbReference>
<evidence type="ECO:0000313" key="1">
    <source>
        <dbReference type="EMBL" id="KAF2891363.1"/>
    </source>
</evidence>
<evidence type="ECO:0000313" key="2">
    <source>
        <dbReference type="Proteomes" id="UP000801492"/>
    </source>
</evidence>
<organism evidence="1 2">
    <name type="scientific">Ignelater luminosus</name>
    <name type="common">Cucubano</name>
    <name type="synonym">Pyrophorus luminosus</name>
    <dbReference type="NCBI Taxonomy" id="2038154"/>
    <lineage>
        <taxon>Eukaryota</taxon>
        <taxon>Metazoa</taxon>
        <taxon>Ecdysozoa</taxon>
        <taxon>Arthropoda</taxon>
        <taxon>Hexapoda</taxon>
        <taxon>Insecta</taxon>
        <taxon>Pterygota</taxon>
        <taxon>Neoptera</taxon>
        <taxon>Endopterygota</taxon>
        <taxon>Coleoptera</taxon>
        <taxon>Polyphaga</taxon>
        <taxon>Elateriformia</taxon>
        <taxon>Elateroidea</taxon>
        <taxon>Elateridae</taxon>
        <taxon>Agrypninae</taxon>
        <taxon>Pyrophorini</taxon>
        <taxon>Ignelater</taxon>
    </lineage>
</organism>
<dbReference type="EMBL" id="VTPC01033720">
    <property type="protein sequence ID" value="KAF2891363.1"/>
    <property type="molecule type" value="Genomic_DNA"/>
</dbReference>
<proteinExistence type="predicted"/>
<dbReference type="OrthoDB" id="6748180at2759"/>